<evidence type="ECO:0000313" key="1">
    <source>
        <dbReference type="EMBL" id="KAJ8679271.1"/>
    </source>
</evidence>
<dbReference type="Proteomes" id="UP001239111">
    <property type="component" value="Chromosome 2"/>
</dbReference>
<evidence type="ECO:0000313" key="2">
    <source>
        <dbReference type="Proteomes" id="UP001239111"/>
    </source>
</evidence>
<protein>
    <submittedName>
        <fullName evidence="1">Uncharacterized protein</fullName>
    </submittedName>
</protein>
<sequence>MMQHRYKAPVSGDGAPPFRVLSPGGHLLYENADTGRPPTLRSPPPSRAPEPYKITPQPQSRAQRKSSFAIIAEAKAPSPSVRSHSASRQQAIAEGSSGTDSPTAGGLAEANALNASGRISPFRGRGFKGPPPRAARNTREQQDSPPEQGQTRNRPRSRFEQRKASASQQNSPKRSQIPRPSRSRSSSASKENLTASNKASPKFGRRAVNRYTSSIVNNNANHRRPSPQKDANKRSELSPIQGTPTKPSDRNKGSPPKAAPRSNGVAGGALKGHQPTRKPISRNLLAPPRHQLPPAKRFVTANSPSNRDKISASAESLDSPSRIPLRRGSIVNAVSTPSLVNAKANTASSKSVNQLSSKNAASVDQVDADTTKVGQKAQLSNGKTDDEPSLTELLLKSSGGATGTASSVVNTTTATAVQPLQIDPASILPEAELVAKLSSLERKQNAAESSDKSPASATSDQASNAETMIKHFGPNAMNGDKSSTAAKSDQGSAKTNDSNSVNSGSTQTDKGKDDTAKRDKEEQEKQQQAQHQKQGSVGKASSKSTSSTGADSKRLSPGSSASNKATKGESGAQQQNGGSDALARVGSSESLGSLRSTDTGVSVNTVRGVSSAKEKSGLHVVKRPDEIETLSGNVVHLERNGERALSSGAQGNDEAAVAAAAQQQSSGTGEPQTRWQKLHASRWWPKRLGTNRPKGLAGAVAGTAARREAEAGENKGSKREWWPPSMRCLACKRDTKGQLWPGKKRGLSSVQLTPGAHSTRWARIKDACRCARSGSDGEGEAGSGSWAERMGRRLRGHQRQQQVTPDGGAEGPTPPDSSRGCCAALSDQRRRLGSLCRGLVTRSCCCCCVGGGVGSGCGSKLFSLCRRNSEQQRVAKVRAKHSLTSVQAPPVSEESRPKLPDVLVEHNSVMRGAIPCLPLPLAWFCLIFNVVLPGSGTAFSGLFNLCTGQPRFSAQASPKARFGALIVNFVVGFSQLFTLVFCLVGWGWSIWWGVTMLRIARKYKRFKDSEAAANDPEARGAEGVLPAPRGLAGAVRAATEQQAS</sequence>
<gene>
    <name evidence="1" type="ORF">QAD02_015058</name>
</gene>
<organism evidence="1 2">
    <name type="scientific">Eretmocerus hayati</name>
    <dbReference type="NCBI Taxonomy" id="131215"/>
    <lineage>
        <taxon>Eukaryota</taxon>
        <taxon>Metazoa</taxon>
        <taxon>Ecdysozoa</taxon>
        <taxon>Arthropoda</taxon>
        <taxon>Hexapoda</taxon>
        <taxon>Insecta</taxon>
        <taxon>Pterygota</taxon>
        <taxon>Neoptera</taxon>
        <taxon>Endopterygota</taxon>
        <taxon>Hymenoptera</taxon>
        <taxon>Apocrita</taxon>
        <taxon>Proctotrupomorpha</taxon>
        <taxon>Chalcidoidea</taxon>
        <taxon>Aphelinidae</taxon>
        <taxon>Aphelininae</taxon>
        <taxon>Eretmocerus</taxon>
    </lineage>
</organism>
<comment type="caution">
    <text evidence="1">The sequence shown here is derived from an EMBL/GenBank/DDBJ whole genome shotgun (WGS) entry which is preliminary data.</text>
</comment>
<name>A0ACC2P8T7_9HYME</name>
<keyword evidence="2" id="KW-1185">Reference proteome</keyword>
<proteinExistence type="predicted"/>
<accession>A0ACC2P8T7</accession>
<reference evidence="1" key="1">
    <citation type="submission" date="2023-04" db="EMBL/GenBank/DDBJ databases">
        <title>A chromosome-level genome assembly of the parasitoid wasp Eretmocerus hayati.</title>
        <authorList>
            <person name="Zhong Y."/>
            <person name="Liu S."/>
            <person name="Liu Y."/>
        </authorList>
    </citation>
    <scope>NUCLEOTIDE SEQUENCE</scope>
    <source>
        <strain evidence="1">ZJU_SS_LIU_2023</strain>
    </source>
</reference>
<dbReference type="EMBL" id="CM056742">
    <property type="protein sequence ID" value="KAJ8679271.1"/>
    <property type="molecule type" value="Genomic_DNA"/>
</dbReference>